<dbReference type="RefSeq" id="WP_009162204.1">
    <property type="nucleotide sequence ID" value="NZ_KB290985.1"/>
</dbReference>
<gene>
    <name evidence="9" type="ORF">HMPREF9151_00990</name>
</gene>
<evidence type="ECO:0000256" key="5">
    <source>
        <dbReference type="ARBA" id="ARBA00047422"/>
    </source>
</evidence>
<dbReference type="STRING" id="1127699.HMPREF9151_00990"/>
<dbReference type="InterPro" id="IPR031303">
    <property type="entry name" value="C5_meth_CS"/>
</dbReference>
<dbReference type="Gene3D" id="3.90.120.10">
    <property type="entry name" value="DNA Methylase, subunit A, domain 2"/>
    <property type="match status" value="1"/>
</dbReference>
<keyword evidence="1 6" id="KW-0489">Methyltransferase</keyword>
<dbReference type="Pfam" id="PF00145">
    <property type="entry name" value="DNA_methylase"/>
    <property type="match status" value="1"/>
</dbReference>
<dbReference type="GO" id="GO:0003677">
    <property type="term" value="F:DNA binding"/>
    <property type="evidence" value="ECO:0007669"/>
    <property type="project" value="TreeGrafter"/>
</dbReference>
<comment type="caution">
    <text evidence="9">The sequence shown here is derived from an EMBL/GenBank/DDBJ whole genome shotgun (WGS) entry which is preliminary data.</text>
</comment>
<dbReference type="Gene3D" id="3.40.50.150">
    <property type="entry name" value="Vaccinia Virus protein VP39"/>
    <property type="match status" value="1"/>
</dbReference>
<dbReference type="PANTHER" id="PTHR10629:SF52">
    <property type="entry name" value="DNA (CYTOSINE-5)-METHYLTRANSFERASE 1"/>
    <property type="match status" value="1"/>
</dbReference>
<comment type="catalytic activity">
    <reaction evidence="5 8">
        <text>a 2'-deoxycytidine in DNA + S-adenosyl-L-methionine = a 5-methyl-2'-deoxycytidine in DNA + S-adenosyl-L-homocysteine + H(+)</text>
        <dbReference type="Rhea" id="RHEA:13681"/>
        <dbReference type="Rhea" id="RHEA-COMP:11369"/>
        <dbReference type="Rhea" id="RHEA-COMP:11370"/>
        <dbReference type="ChEBI" id="CHEBI:15378"/>
        <dbReference type="ChEBI" id="CHEBI:57856"/>
        <dbReference type="ChEBI" id="CHEBI:59789"/>
        <dbReference type="ChEBI" id="CHEBI:85452"/>
        <dbReference type="ChEBI" id="CHEBI:85454"/>
        <dbReference type="EC" id="2.1.1.37"/>
    </reaction>
</comment>
<dbReference type="GO" id="GO:0009307">
    <property type="term" value="P:DNA restriction-modification system"/>
    <property type="evidence" value="ECO:0007669"/>
    <property type="project" value="UniProtKB-KW"/>
</dbReference>
<organism evidence="9 10">
    <name type="scientific">Hoylesella saccharolytica F0055</name>
    <dbReference type="NCBI Taxonomy" id="1127699"/>
    <lineage>
        <taxon>Bacteria</taxon>
        <taxon>Pseudomonadati</taxon>
        <taxon>Bacteroidota</taxon>
        <taxon>Bacteroidia</taxon>
        <taxon>Bacteroidales</taxon>
        <taxon>Prevotellaceae</taxon>
        <taxon>Hoylesella</taxon>
    </lineage>
</organism>
<comment type="similarity">
    <text evidence="6 7">Belongs to the class I-like SAM-binding methyltransferase superfamily. C5-methyltransferase family.</text>
</comment>
<keyword evidence="3 6" id="KW-0949">S-adenosyl-L-methionine</keyword>
<dbReference type="GO" id="GO:0032259">
    <property type="term" value="P:methylation"/>
    <property type="evidence" value="ECO:0007669"/>
    <property type="project" value="UniProtKB-KW"/>
</dbReference>
<dbReference type="InterPro" id="IPR018117">
    <property type="entry name" value="C5_DNA_meth_AS"/>
</dbReference>
<dbReference type="EC" id="2.1.1.37" evidence="8"/>
<dbReference type="InterPro" id="IPR050390">
    <property type="entry name" value="C5-Methyltransferase"/>
</dbReference>
<dbReference type="PROSITE" id="PS00095">
    <property type="entry name" value="C5_MTASE_2"/>
    <property type="match status" value="1"/>
</dbReference>
<sequence>MRTSKAKKLAVQPIIEAVDLFCGIGGLSFGLKNSGIHVLAGYDLDSSCRYAFEANNGAVFHYKDIKKVMPEEILSAYSPNSIKLLAGCAPCQPFSSYAFKNKKKDPNKYDLLYEFGRLVKGVNPDIVTMENVAQILTFKEKPVLSDFVSLLEDEKYYVSVEKVFCPNYGIPQNRKRLVLLASKFGKINLISPTHTPGNYVTVEKTIGGLPKLNAGEVDKQDPLHRAKALSPLNMKRIQSTPYGGSWRDWPEDLLLQCHKSENGRSFGSVYGRMVWEKPAPTMTTQCTGLGNGRFGHPTQNRAISIREAALIQTFPKTYKFFPNEKEIAITKASRYIGNAVPPKLGEIIAESIICHLSSIRNITTKN</sequence>
<keyword evidence="4" id="KW-0680">Restriction system</keyword>
<proteinExistence type="inferred from homology"/>
<dbReference type="OrthoDB" id="32195at2"/>
<dbReference type="EMBL" id="AMEP01000066">
    <property type="protein sequence ID" value="EKY01606.1"/>
    <property type="molecule type" value="Genomic_DNA"/>
</dbReference>
<evidence type="ECO:0000256" key="6">
    <source>
        <dbReference type="PROSITE-ProRule" id="PRU01016"/>
    </source>
</evidence>
<keyword evidence="10" id="KW-1185">Reference proteome</keyword>
<dbReference type="GO" id="GO:0003886">
    <property type="term" value="F:DNA (cytosine-5-)-methyltransferase activity"/>
    <property type="evidence" value="ECO:0007669"/>
    <property type="project" value="UniProtKB-EC"/>
</dbReference>
<dbReference type="Proteomes" id="UP000010433">
    <property type="component" value="Unassembled WGS sequence"/>
</dbReference>
<dbReference type="InterPro" id="IPR001525">
    <property type="entry name" value="C5_MeTfrase"/>
</dbReference>
<evidence type="ECO:0000256" key="4">
    <source>
        <dbReference type="ARBA" id="ARBA00022747"/>
    </source>
</evidence>
<evidence type="ECO:0000256" key="3">
    <source>
        <dbReference type="ARBA" id="ARBA00022691"/>
    </source>
</evidence>
<evidence type="ECO:0000256" key="2">
    <source>
        <dbReference type="ARBA" id="ARBA00022679"/>
    </source>
</evidence>
<dbReference type="PRINTS" id="PR00105">
    <property type="entry name" value="C5METTRFRASE"/>
</dbReference>
<reference evidence="9 10" key="1">
    <citation type="submission" date="2012-05" db="EMBL/GenBank/DDBJ databases">
        <authorList>
            <person name="Weinstock G."/>
            <person name="Sodergren E."/>
            <person name="Lobos E.A."/>
            <person name="Fulton L."/>
            <person name="Fulton R."/>
            <person name="Courtney L."/>
            <person name="Fronick C."/>
            <person name="O'Laughlin M."/>
            <person name="Godfrey J."/>
            <person name="Wilson R.M."/>
            <person name="Miner T."/>
            <person name="Farmer C."/>
            <person name="Delehaunty K."/>
            <person name="Cordes M."/>
            <person name="Minx P."/>
            <person name="Tomlinson C."/>
            <person name="Chen J."/>
            <person name="Wollam A."/>
            <person name="Pepin K.H."/>
            <person name="Bhonagiri V."/>
            <person name="Zhang X."/>
            <person name="Suruliraj S."/>
            <person name="Warren W."/>
            <person name="Mitreva M."/>
            <person name="Mardis E.R."/>
            <person name="Wilson R.K."/>
        </authorList>
    </citation>
    <scope>NUCLEOTIDE SEQUENCE [LARGE SCALE GENOMIC DNA]</scope>
    <source>
        <strain evidence="9 10">F0055</strain>
    </source>
</reference>
<evidence type="ECO:0000313" key="10">
    <source>
        <dbReference type="Proteomes" id="UP000010433"/>
    </source>
</evidence>
<keyword evidence="2 6" id="KW-0808">Transferase</keyword>
<dbReference type="InterPro" id="IPR029063">
    <property type="entry name" value="SAM-dependent_MTases_sf"/>
</dbReference>
<feature type="active site" evidence="6">
    <location>
        <position position="91"/>
    </location>
</feature>
<dbReference type="HOGENOM" id="CLU_006958_2_2_10"/>
<name>L1NE41_9BACT</name>
<dbReference type="GO" id="GO:0044027">
    <property type="term" value="P:negative regulation of gene expression via chromosomal CpG island methylation"/>
    <property type="evidence" value="ECO:0007669"/>
    <property type="project" value="TreeGrafter"/>
</dbReference>
<evidence type="ECO:0000256" key="1">
    <source>
        <dbReference type="ARBA" id="ARBA00022603"/>
    </source>
</evidence>
<evidence type="ECO:0000256" key="7">
    <source>
        <dbReference type="RuleBase" id="RU000416"/>
    </source>
</evidence>
<dbReference type="PROSITE" id="PS51679">
    <property type="entry name" value="SAM_MT_C5"/>
    <property type="match status" value="1"/>
</dbReference>
<dbReference type="AlphaFoldDB" id="L1NE41"/>
<dbReference type="NCBIfam" id="TIGR00675">
    <property type="entry name" value="dcm"/>
    <property type="match status" value="1"/>
</dbReference>
<dbReference type="PROSITE" id="PS00094">
    <property type="entry name" value="C5_MTASE_1"/>
    <property type="match status" value="1"/>
</dbReference>
<dbReference type="PANTHER" id="PTHR10629">
    <property type="entry name" value="CYTOSINE-SPECIFIC METHYLTRANSFERASE"/>
    <property type="match status" value="1"/>
</dbReference>
<dbReference type="PATRIC" id="fig|1127699.3.peg.915"/>
<accession>L1NE41</accession>
<protein>
    <recommendedName>
        <fullName evidence="8">Cytosine-specific methyltransferase</fullName>
        <ecNumber evidence="8">2.1.1.37</ecNumber>
    </recommendedName>
</protein>
<evidence type="ECO:0000313" key="9">
    <source>
        <dbReference type="EMBL" id="EKY01606.1"/>
    </source>
</evidence>
<dbReference type="SUPFAM" id="SSF53335">
    <property type="entry name" value="S-adenosyl-L-methionine-dependent methyltransferases"/>
    <property type="match status" value="1"/>
</dbReference>
<evidence type="ECO:0000256" key="8">
    <source>
        <dbReference type="RuleBase" id="RU000417"/>
    </source>
</evidence>